<dbReference type="Gene3D" id="2.60.120.1560">
    <property type="match status" value="1"/>
</dbReference>
<feature type="domain" description="PA14" evidence="2">
    <location>
        <begin position="111"/>
        <end position="274"/>
    </location>
</feature>
<dbReference type="EMBL" id="QPJK01000002">
    <property type="protein sequence ID" value="RCW74073.1"/>
    <property type="molecule type" value="Genomic_DNA"/>
</dbReference>
<keyword evidence="1" id="KW-0732">Signal</keyword>
<organism evidence="3 4">
    <name type="scientific">Pseudorhodoferax soli</name>
    <dbReference type="NCBI Taxonomy" id="545864"/>
    <lineage>
        <taxon>Bacteria</taxon>
        <taxon>Pseudomonadati</taxon>
        <taxon>Pseudomonadota</taxon>
        <taxon>Betaproteobacteria</taxon>
        <taxon>Burkholderiales</taxon>
        <taxon>Comamonadaceae</taxon>
    </lineage>
</organism>
<proteinExistence type="predicted"/>
<dbReference type="PROSITE" id="PS51820">
    <property type="entry name" value="PA14"/>
    <property type="match status" value="1"/>
</dbReference>
<evidence type="ECO:0000313" key="3">
    <source>
        <dbReference type="EMBL" id="RCW74073.1"/>
    </source>
</evidence>
<feature type="chain" id="PRO_5016763065" evidence="1">
    <location>
        <begin position="28"/>
        <end position="311"/>
    </location>
</feature>
<dbReference type="InterPro" id="IPR013424">
    <property type="entry name" value="Ice-binding_C"/>
</dbReference>
<dbReference type="Proteomes" id="UP000252884">
    <property type="component" value="Unassembled WGS sequence"/>
</dbReference>
<feature type="signal peptide" evidence="1">
    <location>
        <begin position="1"/>
        <end position="27"/>
    </location>
</feature>
<reference evidence="3 4" key="1">
    <citation type="submission" date="2018-07" db="EMBL/GenBank/DDBJ databases">
        <title>Genomic Encyclopedia of Type Strains, Phase IV (KMG-IV): sequencing the most valuable type-strain genomes for metagenomic binning, comparative biology and taxonomic classification.</title>
        <authorList>
            <person name="Goeker M."/>
        </authorList>
    </citation>
    <scope>NUCLEOTIDE SEQUENCE [LARGE SCALE GENOMIC DNA]</scope>
    <source>
        <strain evidence="3 4">DSM 21634</strain>
    </source>
</reference>
<name>A0A368Y1E0_9BURK</name>
<dbReference type="RefSeq" id="WP_114467214.1">
    <property type="nucleotide sequence ID" value="NZ_QPJK01000002.1"/>
</dbReference>
<accession>A0A368Y1E0</accession>
<keyword evidence="4" id="KW-1185">Reference proteome</keyword>
<protein>
    <submittedName>
        <fullName evidence="3">Putative secreted protein with PEP-CTERM sorting signal</fullName>
    </submittedName>
</protein>
<evidence type="ECO:0000313" key="4">
    <source>
        <dbReference type="Proteomes" id="UP000252884"/>
    </source>
</evidence>
<dbReference type="NCBIfam" id="TIGR02595">
    <property type="entry name" value="PEP_CTERM"/>
    <property type="match status" value="1"/>
</dbReference>
<dbReference type="Pfam" id="PF07589">
    <property type="entry name" value="PEP-CTERM"/>
    <property type="match status" value="1"/>
</dbReference>
<evidence type="ECO:0000256" key="1">
    <source>
        <dbReference type="SAM" id="SignalP"/>
    </source>
</evidence>
<sequence>MSKSILRLQLSTLALLCAGVVLSSAAAATTVTLNPLTTGSVPTGSAAGGLSSTWYKVQNDARFSNQVYTDETGTTQAISAYSWGTGIWSTSDIPGIASGSNPYVTKTATTTGQVSYANNIYNNTQASGAYGVWGEDYQRALAPIVGGANGCPLQTEAQSLAHCGGEFNYAAVFSGYLYVGVAGVYDFGVFADDGFTFTLTGLNASLGMAHETLAGSSGRGLYELLAMNGIDELYLEQGYYGIDMTYFNRLEAGVIDLGWRGPGATAWTSIDEGSLYNQVPEPTSVALFSAALLGLWGIRRRSLSAAVRSAA</sequence>
<evidence type="ECO:0000259" key="2">
    <source>
        <dbReference type="PROSITE" id="PS51820"/>
    </source>
</evidence>
<dbReference type="OrthoDB" id="8884384at2"/>
<dbReference type="InterPro" id="IPR037524">
    <property type="entry name" value="PA14/GLEYA"/>
</dbReference>
<dbReference type="AlphaFoldDB" id="A0A368Y1E0"/>
<comment type="caution">
    <text evidence="3">The sequence shown here is derived from an EMBL/GenBank/DDBJ whole genome shotgun (WGS) entry which is preliminary data.</text>
</comment>
<gene>
    <name evidence="3" type="ORF">DES41_102393</name>
</gene>